<keyword evidence="2" id="KW-1185">Reference proteome</keyword>
<dbReference type="Proteomes" id="UP001519287">
    <property type="component" value="Unassembled WGS sequence"/>
</dbReference>
<gene>
    <name evidence="1" type="ORF">J2Z66_002194</name>
</gene>
<dbReference type="EMBL" id="JAGGLB010000005">
    <property type="protein sequence ID" value="MBP1990588.1"/>
    <property type="molecule type" value="Genomic_DNA"/>
</dbReference>
<sequence length="75" mass="8221">MALNSKIKVGIPQSGIILVKAGHTSTKTYRNSNGQPTSDRICIGKLDPASWFHFNVRLHGVKGYPSADEISRLNK</sequence>
<comment type="caution">
    <text evidence="1">The sequence shown here is derived from an EMBL/GenBank/DDBJ whole genome shotgun (WGS) entry which is preliminary data.</text>
</comment>
<organism evidence="1 2">
    <name type="scientific">Paenibacillus eucommiae</name>
    <dbReference type="NCBI Taxonomy" id="1355755"/>
    <lineage>
        <taxon>Bacteria</taxon>
        <taxon>Bacillati</taxon>
        <taxon>Bacillota</taxon>
        <taxon>Bacilli</taxon>
        <taxon>Bacillales</taxon>
        <taxon>Paenibacillaceae</taxon>
        <taxon>Paenibacillus</taxon>
    </lineage>
</organism>
<evidence type="ECO:0000313" key="2">
    <source>
        <dbReference type="Proteomes" id="UP001519287"/>
    </source>
</evidence>
<reference evidence="1 2" key="1">
    <citation type="submission" date="2021-03" db="EMBL/GenBank/DDBJ databases">
        <title>Genomic Encyclopedia of Type Strains, Phase IV (KMG-IV): sequencing the most valuable type-strain genomes for metagenomic binning, comparative biology and taxonomic classification.</title>
        <authorList>
            <person name="Goeker M."/>
        </authorList>
    </citation>
    <scope>NUCLEOTIDE SEQUENCE [LARGE SCALE GENOMIC DNA]</scope>
    <source>
        <strain evidence="1 2">DSM 26048</strain>
    </source>
</reference>
<name>A0ABS4ISQ2_9BACL</name>
<evidence type="ECO:0000313" key="1">
    <source>
        <dbReference type="EMBL" id="MBP1990588.1"/>
    </source>
</evidence>
<protein>
    <submittedName>
        <fullName evidence="1">Uncharacterized protein</fullName>
    </submittedName>
</protein>
<proteinExistence type="predicted"/>
<dbReference type="RefSeq" id="WP_209971346.1">
    <property type="nucleotide sequence ID" value="NZ_JAGGLB010000005.1"/>
</dbReference>
<accession>A0ABS4ISQ2</accession>